<organism evidence="2 3">
    <name type="scientific">Solanum verrucosum</name>
    <dbReference type="NCBI Taxonomy" id="315347"/>
    <lineage>
        <taxon>Eukaryota</taxon>
        <taxon>Viridiplantae</taxon>
        <taxon>Streptophyta</taxon>
        <taxon>Embryophyta</taxon>
        <taxon>Tracheophyta</taxon>
        <taxon>Spermatophyta</taxon>
        <taxon>Magnoliopsida</taxon>
        <taxon>eudicotyledons</taxon>
        <taxon>Gunneridae</taxon>
        <taxon>Pentapetalae</taxon>
        <taxon>asterids</taxon>
        <taxon>lamiids</taxon>
        <taxon>Solanales</taxon>
        <taxon>Solanaceae</taxon>
        <taxon>Solanoideae</taxon>
        <taxon>Solaneae</taxon>
        <taxon>Solanum</taxon>
    </lineage>
</organism>
<dbReference type="EMBL" id="CP133613">
    <property type="protein sequence ID" value="WMV17213.1"/>
    <property type="molecule type" value="Genomic_DNA"/>
</dbReference>
<feature type="region of interest" description="Disordered" evidence="1">
    <location>
        <begin position="57"/>
        <end position="161"/>
    </location>
</feature>
<feature type="compositionally biased region" description="Basic residues" evidence="1">
    <location>
        <begin position="91"/>
        <end position="106"/>
    </location>
</feature>
<evidence type="ECO:0000313" key="3">
    <source>
        <dbReference type="Proteomes" id="UP001234989"/>
    </source>
</evidence>
<keyword evidence="3" id="KW-1185">Reference proteome</keyword>
<gene>
    <name evidence="2" type="ORF">MTR67_010598</name>
</gene>
<evidence type="ECO:0000313" key="2">
    <source>
        <dbReference type="EMBL" id="WMV17213.1"/>
    </source>
</evidence>
<feature type="compositionally biased region" description="Basic and acidic residues" evidence="1">
    <location>
        <begin position="127"/>
        <end position="136"/>
    </location>
</feature>
<evidence type="ECO:0000256" key="1">
    <source>
        <dbReference type="SAM" id="MobiDB-lite"/>
    </source>
</evidence>
<accession>A0AAF0TIH4</accession>
<protein>
    <submittedName>
        <fullName evidence="2">Uncharacterized protein</fullName>
    </submittedName>
</protein>
<dbReference type="Proteomes" id="UP001234989">
    <property type="component" value="Chromosome 2"/>
</dbReference>
<sequence>MISDCWTVQGWNLNFRRLLNDWEIERVAKLLEEVGDFADTNTANDVVRWSHSKDGIFAEHCATTTEKQSREEEEEKKRRRTEKTEEEERNRRRRRRKQELKKKKEKKNLCTEQQSQRSCPLEGQRVATREEEEKKSVGRNRKKRSPGSIDLKNVVEVALPP</sequence>
<proteinExistence type="predicted"/>
<reference evidence="2" key="1">
    <citation type="submission" date="2023-08" db="EMBL/GenBank/DDBJ databases">
        <title>A de novo genome assembly of Solanum verrucosum Schlechtendal, a Mexican diploid species geographically isolated from the other diploid A-genome species in potato relatives.</title>
        <authorList>
            <person name="Hosaka K."/>
        </authorList>
    </citation>
    <scope>NUCLEOTIDE SEQUENCE</scope>
    <source>
        <tissue evidence="2">Young leaves</tissue>
    </source>
</reference>
<name>A0AAF0TIH4_SOLVR</name>
<dbReference type="AlphaFoldDB" id="A0AAF0TIH4"/>